<organism evidence="1 2">
    <name type="scientific">Glossina austeni</name>
    <name type="common">Savannah tsetse fly</name>
    <dbReference type="NCBI Taxonomy" id="7395"/>
    <lineage>
        <taxon>Eukaryota</taxon>
        <taxon>Metazoa</taxon>
        <taxon>Ecdysozoa</taxon>
        <taxon>Arthropoda</taxon>
        <taxon>Hexapoda</taxon>
        <taxon>Insecta</taxon>
        <taxon>Pterygota</taxon>
        <taxon>Neoptera</taxon>
        <taxon>Endopterygota</taxon>
        <taxon>Diptera</taxon>
        <taxon>Brachycera</taxon>
        <taxon>Muscomorpha</taxon>
        <taxon>Hippoboscoidea</taxon>
        <taxon>Glossinidae</taxon>
        <taxon>Glossina</taxon>
    </lineage>
</organism>
<dbReference type="VEuPathDB" id="VectorBase:GAUT035871"/>
<proteinExistence type="predicted"/>
<dbReference type="AlphaFoldDB" id="A0A1A9VFT8"/>
<protein>
    <submittedName>
        <fullName evidence="1">Uncharacterized protein</fullName>
    </submittedName>
</protein>
<evidence type="ECO:0000313" key="1">
    <source>
        <dbReference type="EnsemblMetazoa" id="GAUT035871-PA"/>
    </source>
</evidence>
<reference evidence="1" key="1">
    <citation type="submission" date="2020-05" db="UniProtKB">
        <authorList>
            <consortium name="EnsemblMetazoa"/>
        </authorList>
    </citation>
    <scope>IDENTIFICATION</scope>
    <source>
        <strain evidence="1">TTRI</strain>
    </source>
</reference>
<sequence length="107" mass="11835">MHGVTTVPFVTPYPEMTTSSVATCVNASNGKLKRNNKSKLPIIGHGKGPGACLYSSTKRSPLLDVALTILTLRRPFRLTLLIKYAINEENNGYTSRFLLFMQYARDG</sequence>
<name>A0A1A9VFT8_GLOAU</name>
<keyword evidence="2" id="KW-1185">Reference proteome</keyword>
<dbReference type="Proteomes" id="UP000078200">
    <property type="component" value="Unassembled WGS sequence"/>
</dbReference>
<dbReference type="EnsemblMetazoa" id="GAUT035871-RA">
    <property type="protein sequence ID" value="GAUT035871-PA"/>
    <property type="gene ID" value="GAUT035871"/>
</dbReference>
<accession>A0A1A9VFT8</accession>
<evidence type="ECO:0000313" key="2">
    <source>
        <dbReference type="Proteomes" id="UP000078200"/>
    </source>
</evidence>